<name>A0A164LSZ1_9CRUS</name>
<accession>A0A164LSZ1</accession>
<reference evidence="2 3" key="1">
    <citation type="submission" date="2016-03" db="EMBL/GenBank/DDBJ databases">
        <title>EvidentialGene: Evidence-directed Construction of Genes on Genomes.</title>
        <authorList>
            <person name="Gilbert D.G."/>
            <person name="Choi J.-H."/>
            <person name="Mockaitis K."/>
            <person name="Colbourne J."/>
            <person name="Pfrender M."/>
        </authorList>
    </citation>
    <scope>NUCLEOTIDE SEQUENCE [LARGE SCALE GENOMIC DNA]</scope>
    <source>
        <strain evidence="2 3">Xinb3</strain>
        <tissue evidence="2">Complete organism</tissue>
    </source>
</reference>
<comment type="caution">
    <text evidence="2">The sequence shown here is derived from an EMBL/GenBank/DDBJ whole genome shotgun (WGS) entry which is preliminary data.</text>
</comment>
<feature type="transmembrane region" description="Helical" evidence="1">
    <location>
        <begin position="6"/>
        <end position="22"/>
    </location>
</feature>
<dbReference type="Proteomes" id="UP000076858">
    <property type="component" value="Unassembled WGS sequence"/>
</dbReference>
<organism evidence="2 3">
    <name type="scientific">Daphnia magna</name>
    <dbReference type="NCBI Taxonomy" id="35525"/>
    <lineage>
        <taxon>Eukaryota</taxon>
        <taxon>Metazoa</taxon>
        <taxon>Ecdysozoa</taxon>
        <taxon>Arthropoda</taxon>
        <taxon>Crustacea</taxon>
        <taxon>Branchiopoda</taxon>
        <taxon>Diplostraca</taxon>
        <taxon>Cladocera</taxon>
        <taxon>Anomopoda</taxon>
        <taxon>Daphniidae</taxon>
        <taxon>Daphnia</taxon>
    </lineage>
</organism>
<evidence type="ECO:0000313" key="3">
    <source>
        <dbReference type="Proteomes" id="UP000076858"/>
    </source>
</evidence>
<evidence type="ECO:0000256" key="1">
    <source>
        <dbReference type="SAM" id="Phobius"/>
    </source>
</evidence>
<sequence length="55" mass="6582">MTCAQYLVVAQILIFILSYFLLRESQPWCSGGIRVPFECAFSNERRQYYPCKWRV</sequence>
<protein>
    <submittedName>
        <fullName evidence="2">Uncharacterized protein</fullName>
    </submittedName>
</protein>
<evidence type="ECO:0000313" key="2">
    <source>
        <dbReference type="EMBL" id="KZS04397.1"/>
    </source>
</evidence>
<keyword evidence="1" id="KW-0812">Transmembrane</keyword>
<dbReference type="EMBL" id="LRGB01003123">
    <property type="protein sequence ID" value="KZS04397.1"/>
    <property type="molecule type" value="Genomic_DNA"/>
</dbReference>
<dbReference type="AlphaFoldDB" id="A0A164LSZ1"/>
<proteinExistence type="predicted"/>
<keyword evidence="1" id="KW-1133">Transmembrane helix</keyword>
<keyword evidence="3" id="KW-1185">Reference proteome</keyword>
<keyword evidence="1" id="KW-0472">Membrane</keyword>
<gene>
    <name evidence="2" type="ORF">APZ42_032718</name>
</gene>